<gene>
    <name evidence="5" type="ORF">B0I35DRAFT_443368</name>
</gene>
<evidence type="ECO:0000259" key="2">
    <source>
        <dbReference type="Pfam" id="PF14479"/>
    </source>
</evidence>
<accession>A0A8K0WL65</accession>
<dbReference type="Gene3D" id="3.40.50.300">
    <property type="entry name" value="P-loop containing nucleotide triphosphate hydrolases"/>
    <property type="match status" value="1"/>
</dbReference>
<evidence type="ECO:0000313" key="6">
    <source>
        <dbReference type="Proteomes" id="UP000813444"/>
    </source>
</evidence>
<dbReference type="InterPro" id="IPR056884">
    <property type="entry name" value="NPHP3-like_N"/>
</dbReference>
<dbReference type="EMBL" id="JAGPNK010000017">
    <property type="protein sequence ID" value="KAH7305841.1"/>
    <property type="molecule type" value="Genomic_DNA"/>
</dbReference>
<feature type="domain" description="DUF7791" evidence="4">
    <location>
        <begin position="547"/>
        <end position="685"/>
    </location>
</feature>
<dbReference type="Pfam" id="PF24883">
    <property type="entry name" value="NPHP3_N"/>
    <property type="match status" value="1"/>
</dbReference>
<dbReference type="InterPro" id="IPR038305">
    <property type="entry name" value="HeLo_sf"/>
</dbReference>
<dbReference type="Pfam" id="PF14479">
    <property type="entry name" value="HeLo"/>
    <property type="match status" value="1"/>
</dbReference>
<dbReference type="SUPFAM" id="SSF52540">
    <property type="entry name" value="P-loop containing nucleoside triphosphate hydrolases"/>
    <property type="match status" value="1"/>
</dbReference>
<feature type="domain" description="Prion-inhibition and propagation HeLo" evidence="2">
    <location>
        <begin position="5"/>
        <end position="207"/>
    </location>
</feature>
<dbReference type="Pfam" id="PF25053">
    <property type="entry name" value="DUF7791"/>
    <property type="match status" value="1"/>
</dbReference>
<feature type="domain" description="Nephrocystin 3-like N-terminal" evidence="3">
    <location>
        <begin position="259"/>
        <end position="438"/>
    </location>
</feature>
<dbReference type="InterPro" id="IPR027417">
    <property type="entry name" value="P-loop_NTPase"/>
</dbReference>
<keyword evidence="5" id="KW-0034">Amyloid</keyword>
<evidence type="ECO:0000313" key="5">
    <source>
        <dbReference type="EMBL" id="KAH7305841.1"/>
    </source>
</evidence>
<keyword evidence="1" id="KW-0677">Repeat</keyword>
<comment type="caution">
    <text evidence="5">The sequence shown here is derived from an EMBL/GenBank/DDBJ whole genome shotgun (WGS) entry which is preliminary data.</text>
</comment>
<keyword evidence="5" id="KW-0640">Prion</keyword>
<dbReference type="InterPro" id="IPR029498">
    <property type="entry name" value="HeLo_dom"/>
</dbReference>
<evidence type="ECO:0000259" key="3">
    <source>
        <dbReference type="Pfam" id="PF24883"/>
    </source>
</evidence>
<proteinExistence type="predicted"/>
<evidence type="ECO:0000259" key="4">
    <source>
        <dbReference type="Pfam" id="PF25053"/>
    </source>
</evidence>
<evidence type="ECO:0000256" key="1">
    <source>
        <dbReference type="ARBA" id="ARBA00022737"/>
    </source>
</evidence>
<keyword evidence="6" id="KW-1185">Reference proteome</keyword>
<dbReference type="Proteomes" id="UP000813444">
    <property type="component" value="Unassembled WGS sequence"/>
</dbReference>
<dbReference type="PANTHER" id="PTHR10039">
    <property type="entry name" value="AMELOGENIN"/>
    <property type="match status" value="1"/>
</dbReference>
<reference evidence="5" key="1">
    <citation type="journal article" date="2021" name="Nat. Commun.">
        <title>Genetic determinants of endophytism in the Arabidopsis root mycobiome.</title>
        <authorList>
            <person name="Mesny F."/>
            <person name="Miyauchi S."/>
            <person name="Thiergart T."/>
            <person name="Pickel B."/>
            <person name="Atanasova L."/>
            <person name="Karlsson M."/>
            <person name="Huettel B."/>
            <person name="Barry K.W."/>
            <person name="Haridas S."/>
            <person name="Chen C."/>
            <person name="Bauer D."/>
            <person name="Andreopoulos W."/>
            <person name="Pangilinan J."/>
            <person name="LaButti K."/>
            <person name="Riley R."/>
            <person name="Lipzen A."/>
            <person name="Clum A."/>
            <person name="Drula E."/>
            <person name="Henrissat B."/>
            <person name="Kohler A."/>
            <person name="Grigoriev I.V."/>
            <person name="Martin F.M."/>
            <person name="Hacquard S."/>
        </authorList>
    </citation>
    <scope>NUCLEOTIDE SEQUENCE</scope>
    <source>
        <strain evidence="5">MPI-CAGE-CH-0235</strain>
    </source>
</reference>
<dbReference type="Gene3D" id="1.20.120.1020">
    <property type="entry name" value="Prion-inhibition and propagation, HeLo domain"/>
    <property type="match status" value="1"/>
</dbReference>
<dbReference type="OrthoDB" id="443402at2759"/>
<organism evidence="5 6">
    <name type="scientific">Stachybotrys elegans</name>
    <dbReference type="NCBI Taxonomy" id="80388"/>
    <lineage>
        <taxon>Eukaryota</taxon>
        <taxon>Fungi</taxon>
        <taxon>Dikarya</taxon>
        <taxon>Ascomycota</taxon>
        <taxon>Pezizomycotina</taxon>
        <taxon>Sordariomycetes</taxon>
        <taxon>Hypocreomycetidae</taxon>
        <taxon>Hypocreales</taxon>
        <taxon>Stachybotryaceae</taxon>
        <taxon>Stachybotrys</taxon>
    </lineage>
</organism>
<name>A0A8K0WL65_9HYPO</name>
<dbReference type="AlphaFoldDB" id="A0A8K0WL65"/>
<sequence length="820" mass="93703">MEAAGLAVGILTLVGIFDDCVTLFSYFTSYRSLGRDYEVLAARLDVEKTLLLQWAARVRLLYHDHDSRLDDAATQNAVSIVLGNIHSLLGEGSIFQERYGMEQPPQNAATLEVVKAQIGQEYMEVFRKYFHAFQLRVKGRQKYTSSGKKFRWAVNDKGKFEKLVQELSNFVAKLNHLIPSINPAAEQITQTMLRETLSHLKDLRALRATQIVPIHAPVRISRPAKEPLDTMVQKRILERLWFRTMDDRLEAVSAAHQKTFRWALSPDSDLSSWLASGSGIFWVSGKAGSGKSTLMKYLFHHSDTSPTLQQWARDNSIILGAFFFWNLGTLEQKSHTGLCRAILYQLLTHNRSLLPKVLPRMWKQGCACNTEENDLELLPPTDAELQSALTILLGMELPQYFCFLIDGLDEYEGKLSEGITFIQNLASTHRIKVVLSSRPLPLCVDAFSSNHKIRLQDITRPDIEAYVGDLIGSHNHFLKLKHSQPNNAQSIIDQLVEKSAGVFLWVILACRNVLNGFAAYDTIAEIMQRVDELPQELEDMFRHMLKKVEPRYAQNAAKMLRICYQNQVHYNECGAERLNLRDKFARRERVASRKRIDGWERVDLLARPWDILDRYCMEFENAPSFELITHGYLDEILPRVEGRLRSRCGGLLELTTLLKNKEKSHIVFMHRTVFEFLSLPGIWELDCLAIHDARFNAMAAISFMSMYLWYAKPNIHLPPFREHAIRCCVAVDEQDVEWSFPLLKRMTQILVSEEVKGPGLDPTRPSHQISEHGIGNFLLALALEVNMTAYVSRHTPQPDYRPPVLSLSHALGNDFLTSPF</sequence>
<dbReference type="InterPro" id="IPR056693">
    <property type="entry name" value="DUF7791"/>
</dbReference>
<protein>
    <submittedName>
        <fullName evidence="5">Prion-inhibition and propagation-domain-containing protein</fullName>
    </submittedName>
</protein>
<dbReference type="PANTHER" id="PTHR10039:SF5">
    <property type="entry name" value="NACHT DOMAIN-CONTAINING PROTEIN"/>
    <property type="match status" value="1"/>
</dbReference>